<dbReference type="AlphaFoldDB" id="A0A132NUZ7"/>
<reference evidence="2 3" key="1">
    <citation type="journal article" date="2015" name="Mol. Biochem. Parasitol.">
        <title>Identification of polymorphic genes for use in assemblage B genotyping assays through comparative genomics of multiple assemblage B Giardia duodenalis isolates.</title>
        <authorList>
            <person name="Wielinga C."/>
            <person name="Thompson R.C."/>
            <person name="Monis P."/>
            <person name="Ryan U."/>
        </authorList>
    </citation>
    <scope>NUCLEOTIDE SEQUENCE [LARGE SCALE GENOMIC DNA]</scope>
    <source>
        <strain evidence="2 3">BAH15c1</strain>
    </source>
</reference>
<feature type="region of interest" description="Disordered" evidence="1">
    <location>
        <begin position="1"/>
        <end position="24"/>
    </location>
</feature>
<protein>
    <submittedName>
        <fullName evidence="2">Uncharacterized protein</fullName>
    </submittedName>
</protein>
<evidence type="ECO:0000313" key="2">
    <source>
        <dbReference type="EMBL" id="KWX13906.1"/>
    </source>
</evidence>
<proteinExistence type="predicted"/>
<feature type="compositionally biased region" description="Basic and acidic residues" evidence="1">
    <location>
        <begin position="1"/>
        <end position="13"/>
    </location>
</feature>
<sequence length="621" mass="69848">MLVESNESHESGESLRGNDSSSTVHLRTMPKASCTWSDVLKPLKRGYRDAVLIKLCLLPKIRFLTAACRDPALRMSFLAQSERTNHSLYATLSPQNTEFYSRIYHGADYLGDAYLSPISGGRAKSHGHALLYCTTQTPRIPIVATRIYPSLGQNLVITVSHIPRKLMFPDSYAKYRFSRPLLRMAICTLSSNGHIHVKGNIYTHPLFGKHLDLYDLQDPNNPGTNMFKSDDHEIYIRVDMLAHKRLFVLIELTFLADLNKKGESNIPLVEVSRGVSFLRLSPMEDFSQSFMEAVQNSIMSLPKLVDKREAKMQRRRADDDFIRISDLVDILDLVGCTKSDSKLIKNLQCAAKNISNPTKQKLNPQQYSPVDQVVLDLPIFEFSISDPLTTLVDGTSLKRWKSKPSKSCSLTLQIKPIRIRDIGSLSRLPGTIIIPPRCLHLLDHITAAYASMLVGPRSHVRQTAPQLGRLCVKPVVDDNDIGSLAAMLRSSSGSALQFSVEIAALNTIVRSFGRQRAIIQTNYPVAISGSALLYFFASVFEERVGEVPRDLKHYMNQSVLLPASLNITDNIFLGTFLRCLRYFQHSVLREMTATTLRNERDSDEIMWDKEYDQIVGLLSTS</sequence>
<evidence type="ECO:0000313" key="3">
    <source>
        <dbReference type="Proteomes" id="UP000070089"/>
    </source>
</evidence>
<dbReference type="Proteomes" id="UP000070089">
    <property type="component" value="Unassembled WGS sequence"/>
</dbReference>
<comment type="caution">
    <text evidence="2">The sequence shown here is derived from an EMBL/GenBank/DDBJ whole genome shotgun (WGS) entry which is preliminary data.</text>
</comment>
<dbReference type="OrthoDB" id="10250866at2759"/>
<dbReference type="EMBL" id="JXTI01000051">
    <property type="protein sequence ID" value="KWX13906.1"/>
    <property type="molecule type" value="Genomic_DNA"/>
</dbReference>
<evidence type="ECO:0000256" key="1">
    <source>
        <dbReference type="SAM" id="MobiDB-lite"/>
    </source>
</evidence>
<name>A0A132NUZ7_GIAIN</name>
<accession>A0A132NUZ7</accession>
<organism evidence="2 3">
    <name type="scientific">Giardia duodenalis assemblage B</name>
    <dbReference type="NCBI Taxonomy" id="1394984"/>
    <lineage>
        <taxon>Eukaryota</taxon>
        <taxon>Metamonada</taxon>
        <taxon>Diplomonadida</taxon>
        <taxon>Hexamitidae</taxon>
        <taxon>Giardiinae</taxon>
        <taxon>Giardia</taxon>
    </lineage>
</organism>
<gene>
    <name evidence="2" type="ORF">QR46_2086</name>
</gene>
<dbReference type="VEuPathDB" id="GiardiaDB:QR46_2086"/>